<evidence type="ECO:0000313" key="1">
    <source>
        <dbReference type="EMBL" id="POM22383.1"/>
    </source>
</evidence>
<protein>
    <recommendedName>
        <fullName evidence="3">Class I SAM-dependent methyltransferase</fullName>
    </recommendedName>
</protein>
<keyword evidence="2" id="KW-1185">Reference proteome</keyword>
<name>A0A2P4UBF8_9ACTN</name>
<gene>
    <name evidence="1" type="ORF">BTM25_53330</name>
</gene>
<dbReference type="Gene3D" id="3.40.50.150">
    <property type="entry name" value="Vaccinia Virus protein VP39"/>
    <property type="match status" value="1"/>
</dbReference>
<organism evidence="1 2">
    <name type="scientific">Actinomadura rubteroloni</name>
    <dbReference type="NCBI Taxonomy" id="1926885"/>
    <lineage>
        <taxon>Bacteria</taxon>
        <taxon>Bacillati</taxon>
        <taxon>Actinomycetota</taxon>
        <taxon>Actinomycetes</taxon>
        <taxon>Streptosporangiales</taxon>
        <taxon>Thermomonosporaceae</taxon>
        <taxon>Actinomadura</taxon>
    </lineage>
</organism>
<dbReference type="RefSeq" id="WP_205648296.1">
    <property type="nucleotide sequence ID" value="NZ_MTBP01000005.1"/>
</dbReference>
<dbReference type="InterPro" id="IPR029063">
    <property type="entry name" value="SAM-dependent_MTases_sf"/>
</dbReference>
<evidence type="ECO:0008006" key="3">
    <source>
        <dbReference type="Google" id="ProtNLM"/>
    </source>
</evidence>
<evidence type="ECO:0000313" key="2">
    <source>
        <dbReference type="Proteomes" id="UP000242367"/>
    </source>
</evidence>
<accession>A0A2P4UBF8</accession>
<dbReference type="EMBL" id="MTBP01000005">
    <property type="protein sequence ID" value="POM22383.1"/>
    <property type="molecule type" value="Genomic_DNA"/>
</dbReference>
<dbReference type="SUPFAM" id="SSF53335">
    <property type="entry name" value="S-adenosyl-L-methionine-dependent methyltransferases"/>
    <property type="match status" value="1"/>
</dbReference>
<proteinExistence type="predicted"/>
<dbReference type="Proteomes" id="UP000242367">
    <property type="component" value="Unassembled WGS sequence"/>
</dbReference>
<sequence>MQSSTATGKISLDHIYTQPDPRDYFTTLRRLEYQIPQQAQPFFRALVDEYKTVTGTPVPTVLDIGSSYGINAALMKCGATMEDLYDRYAGADAAALEHVALLDRDRALVRSRRDPGVRFTGLDASGEALAYALAAGFLDDAVHADLEENDPTPMQRARLSRADLVVSTGCVGYVTERTLARVIEAQDGRRPWMAHFVLRMFPFDSVEDVLDSAGYTTTRYERLFPQRRFASPDEQADVLGTLRAEGVDPAGRETEGWFYARLFVSRPRETAGRAIIDLASAATGGTAANPHTKERREHD</sequence>
<dbReference type="AlphaFoldDB" id="A0A2P4UBF8"/>
<comment type="caution">
    <text evidence="1">The sequence shown here is derived from an EMBL/GenBank/DDBJ whole genome shotgun (WGS) entry which is preliminary data.</text>
</comment>
<reference evidence="1 2" key="1">
    <citation type="journal article" date="2017" name="Chemistry">
        <title>Isolation, Biosynthesis and Chemical Modifications of Rubterolones A-F: Rare Tropolone Alkaloids from Actinomadura sp. 5-2.</title>
        <authorList>
            <person name="Guo H."/>
            <person name="Benndorf R."/>
            <person name="Leichnitz D."/>
            <person name="Klassen J.L."/>
            <person name="Vollmers J."/>
            <person name="Gorls H."/>
            <person name="Steinacker M."/>
            <person name="Weigel C."/>
            <person name="Dahse H.M."/>
            <person name="Kaster A.K."/>
            <person name="de Beer Z.W."/>
            <person name="Poulsen M."/>
            <person name="Beemelmanns C."/>
        </authorList>
    </citation>
    <scope>NUCLEOTIDE SEQUENCE [LARGE SCALE GENOMIC DNA]</scope>
    <source>
        <strain evidence="1 2">5-2</strain>
    </source>
</reference>